<evidence type="ECO:0008006" key="7">
    <source>
        <dbReference type="Google" id="ProtNLM"/>
    </source>
</evidence>
<dbReference type="PATRIC" id="fig|1121098.3.peg.2812"/>
<dbReference type="Proteomes" id="UP000017831">
    <property type="component" value="Unassembled WGS sequence"/>
</dbReference>
<organism evidence="5 6">
    <name type="scientific">Phocaeicola massiliensis B84634 = Timone 84634 = DSM 17679 = JCM 13223</name>
    <dbReference type="NCBI Taxonomy" id="1121098"/>
    <lineage>
        <taxon>Bacteria</taxon>
        <taxon>Pseudomonadati</taxon>
        <taxon>Bacteroidota</taxon>
        <taxon>Bacteroidia</taxon>
        <taxon>Bacteroidales</taxon>
        <taxon>Bacteroidaceae</taxon>
        <taxon>Phocaeicola</taxon>
    </lineage>
</organism>
<keyword evidence="4" id="KW-0732">Signal</keyword>
<dbReference type="eggNOG" id="COG4105">
    <property type="taxonomic scope" value="Bacteria"/>
</dbReference>
<dbReference type="PROSITE" id="PS50005">
    <property type="entry name" value="TPR"/>
    <property type="match status" value="5"/>
</dbReference>
<dbReference type="InterPro" id="IPR019734">
    <property type="entry name" value="TPR_rpt"/>
</dbReference>
<keyword evidence="1" id="KW-0677">Repeat</keyword>
<evidence type="ECO:0000313" key="6">
    <source>
        <dbReference type="Proteomes" id="UP000017831"/>
    </source>
</evidence>
<feature type="chain" id="PRO_5004676418" description="Outer membrane lipoprotein BamD-like domain-containing protein" evidence="4">
    <location>
        <begin position="22"/>
        <end position="967"/>
    </location>
</feature>
<dbReference type="SUPFAM" id="SSF48452">
    <property type="entry name" value="TPR-like"/>
    <property type="match status" value="5"/>
</dbReference>
<dbReference type="EMBL" id="AQHY01000030">
    <property type="protein sequence ID" value="EOA53655.1"/>
    <property type="molecule type" value="Genomic_DNA"/>
</dbReference>
<dbReference type="InterPro" id="IPR051012">
    <property type="entry name" value="CellSynth/LPSAsmb/PSIAsmb"/>
</dbReference>
<dbReference type="HOGENOM" id="CLU_011828_0_0_10"/>
<evidence type="ECO:0000256" key="3">
    <source>
        <dbReference type="PROSITE-ProRule" id="PRU00339"/>
    </source>
</evidence>
<dbReference type="GeneID" id="60061326"/>
<dbReference type="PANTHER" id="PTHR45586:SF1">
    <property type="entry name" value="LIPOPOLYSACCHARIDE ASSEMBLY PROTEIN B"/>
    <property type="match status" value="1"/>
</dbReference>
<dbReference type="PANTHER" id="PTHR45586">
    <property type="entry name" value="TPR REPEAT-CONTAINING PROTEIN PA4667"/>
    <property type="match status" value="1"/>
</dbReference>
<feature type="repeat" description="TPR" evidence="3">
    <location>
        <begin position="582"/>
        <end position="615"/>
    </location>
</feature>
<dbReference type="AlphaFoldDB" id="U6RAZ7"/>
<dbReference type="Pfam" id="PF13181">
    <property type="entry name" value="TPR_8"/>
    <property type="match status" value="2"/>
</dbReference>
<accession>U6RAZ7</accession>
<dbReference type="SMART" id="SM00028">
    <property type="entry name" value="TPR"/>
    <property type="match status" value="13"/>
</dbReference>
<dbReference type="STRING" id="1121098.HMPREF1534_02776"/>
<reference evidence="5 6" key="1">
    <citation type="submission" date="2013-04" db="EMBL/GenBank/DDBJ databases">
        <title>The Genome Sequence of Bacteroides massiliensis DSM 17679.</title>
        <authorList>
            <consortium name="The Broad Institute Genomics Platform"/>
            <person name="Earl A."/>
            <person name="Ward D."/>
            <person name="Feldgarden M."/>
            <person name="Gevers D."/>
            <person name="Martens E."/>
            <person name="Fenner L."/>
            <person name="Roux V."/>
            <person name="Mallet M.N."/>
            <person name="Raoult D."/>
            <person name="Walker B."/>
            <person name="Young S."/>
            <person name="Zeng Q."/>
            <person name="Gargeya S."/>
            <person name="Fitzgerald M."/>
            <person name="Haas B."/>
            <person name="Abouelleil A."/>
            <person name="Allen A.W."/>
            <person name="Alvarado L."/>
            <person name="Arachchi H.M."/>
            <person name="Berlin A.M."/>
            <person name="Chapman S.B."/>
            <person name="Gainer-Dewar J."/>
            <person name="Goldberg J."/>
            <person name="Griggs A."/>
            <person name="Gujja S."/>
            <person name="Hansen M."/>
            <person name="Howarth C."/>
            <person name="Imamovic A."/>
            <person name="Ireland A."/>
            <person name="Larimer J."/>
            <person name="McCowan C."/>
            <person name="Murphy C."/>
            <person name="Pearson M."/>
            <person name="Poon T.W."/>
            <person name="Priest M."/>
            <person name="Roberts A."/>
            <person name="Saif S."/>
            <person name="Shea T."/>
            <person name="Sisk P."/>
            <person name="Sykes S."/>
            <person name="Wortman J."/>
            <person name="Nusbaum C."/>
            <person name="Birren B."/>
        </authorList>
    </citation>
    <scope>NUCLEOTIDE SEQUENCE [LARGE SCALE GENOMIC DNA]</scope>
    <source>
        <strain evidence="6">B84634 / Timone 84634 / DSM 17679 / JCM 13223</strain>
    </source>
</reference>
<dbReference type="Gene3D" id="1.25.40.10">
    <property type="entry name" value="Tetratricopeptide repeat domain"/>
    <property type="match status" value="8"/>
</dbReference>
<feature type="repeat" description="TPR" evidence="3">
    <location>
        <begin position="432"/>
        <end position="465"/>
    </location>
</feature>
<feature type="repeat" description="TPR" evidence="3">
    <location>
        <begin position="394"/>
        <end position="427"/>
    </location>
</feature>
<evidence type="ECO:0000256" key="2">
    <source>
        <dbReference type="ARBA" id="ARBA00022803"/>
    </source>
</evidence>
<sequence length="967" mass="110666">MKKRTLLIAALMGGCALQSMAQQILPDDVAGDKEYRRVCREYELKSKNSVELLQAYLDKYPDSRYTDRVRSLIASVYFEEGKYKEAIAMFRACDLEALPDAERDDCAMRLATSYLKEGNLRDASVWFLLLKEVSPRYQSDATYNLAYIDYVEKRYNKALDAFLSLKDDAVYSSLVPYYIGEIYLLQGNYEQARSVAERYLKVYSGHKDEAQMERVLGEACFGLNNYQAAIAPLERYQGAVSRPQRKALYELGMSYYYTGVYSKAAATLGETTSVNDALSQNAYLHMGLAYLNLKERNQARMAFEQASASGFDPLVKEQALYNYALCIHETSYSPFAESVTVFERFLNEFPNSPYAERVNDYLIEVYMNTRSYEAALKSIAKIEHPGARIMEAKQKILFRLGTQAFANADFSKAIEYFNRSLAIGQYNMSAKADAYYWRGEANYRLEHYAQAGNDLRRYLEFAPDKMNREYGLALYNLGYTDFKQKNYNGALNWFTRFVDRGTVNDRAVQADAYNRIGDCNFYARRFDSARQDYARAVEIDPSLGDYSLYQEAFVRGLQKDYTGKIQILNRLIADYPESQYLDDALYEQGRAFVQMEDHTNAINRFNILLKKFPESNMARRAANEIGLLYYQGDKYPEAIQAYKQVITNYPGSEEARLAQRDLKSIYIDLNKVDEYANFASTIPGGANFDVNERDSLTYVAAERVYMRGEIDEARNSFTHYLQTFPEGAFSLNANYYVGLIDYNRKAYNSAIEHLDKVLAYPNNKYSEDAMMMSAEMAYSAKDYEKALTVYKQLKDKAVSPERRQLAKTGVLRSAYMLGNGEEVMLAATDLLAETKVAPELSNEAHYYRAKAYLDAGKVEGAMDDLKILAKDTRNIYGAEAKYKVAQIYFDAGQTGQAEKEVLDYIEVSTPHTYWLARSFVLLSDVYMKLGRNLDAKQYLLSLKQNYQADDDIAGMIESRLNKLNAEN</sequence>
<evidence type="ECO:0000256" key="4">
    <source>
        <dbReference type="SAM" id="SignalP"/>
    </source>
</evidence>
<keyword evidence="6" id="KW-1185">Reference proteome</keyword>
<dbReference type="RefSeq" id="WP_005942394.1">
    <property type="nucleotide sequence ID" value="NZ_KB890340.1"/>
</dbReference>
<comment type="caution">
    <text evidence="5">The sequence shown here is derived from an EMBL/GenBank/DDBJ whole genome shotgun (WGS) entry which is preliminary data.</text>
</comment>
<dbReference type="eggNOG" id="COG0457">
    <property type="taxonomic scope" value="Bacteria"/>
</dbReference>
<gene>
    <name evidence="5" type="ORF">HMPREF1534_02776</name>
</gene>
<evidence type="ECO:0000313" key="5">
    <source>
        <dbReference type="EMBL" id="EOA53655.1"/>
    </source>
</evidence>
<dbReference type="eggNOG" id="COG1729">
    <property type="taxonomic scope" value="Bacteria"/>
</dbReference>
<feature type="repeat" description="TPR" evidence="3">
    <location>
        <begin position="510"/>
        <end position="543"/>
    </location>
</feature>
<evidence type="ECO:0000256" key="1">
    <source>
        <dbReference type="ARBA" id="ARBA00022737"/>
    </source>
</evidence>
<keyword evidence="2 3" id="KW-0802">TPR repeat</keyword>
<dbReference type="Pfam" id="PF13432">
    <property type="entry name" value="TPR_16"/>
    <property type="match status" value="4"/>
</dbReference>
<dbReference type="OrthoDB" id="9814448at2"/>
<dbReference type="Pfam" id="PF13174">
    <property type="entry name" value="TPR_6"/>
    <property type="match status" value="2"/>
</dbReference>
<feature type="signal peptide" evidence="4">
    <location>
        <begin position="1"/>
        <end position="21"/>
    </location>
</feature>
<dbReference type="InterPro" id="IPR011990">
    <property type="entry name" value="TPR-like_helical_dom_sf"/>
</dbReference>
<proteinExistence type="predicted"/>
<dbReference type="PROSITE" id="PS51257">
    <property type="entry name" value="PROKAR_LIPOPROTEIN"/>
    <property type="match status" value="1"/>
</dbReference>
<name>U6RAZ7_9BACT</name>
<protein>
    <recommendedName>
        <fullName evidence="7">Outer membrane lipoprotein BamD-like domain-containing protein</fullName>
    </recommendedName>
</protein>
<feature type="repeat" description="TPR" evidence="3">
    <location>
        <begin position="619"/>
        <end position="652"/>
    </location>
</feature>